<feature type="region of interest" description="Disordered" evidence="1">
    <location>
        <begin position="64"/>
        <end position="92"/>
    </location>
</feature>
<dbReference type="AlphaFoldDB" id="A0A318MCC6"/>
<dbReference type="Proteomes" id="UP000247892">
    <property type="component" value="Unassembled WGS sequence"/>
</dbReference>
<proteinExistence type="predicted"/>
<dbReference type="RefSeq" id="WP_110336531.1">
    <property type="nucleotide sequence ID" value="NZ_MASU01000005.1"/>
</dbReference>
<evidence type="ECO:0000256" key="1">
    <source>
        <dbReference type="SAM" id="MobiDB-lite"/>
    </source>
</evidence>
<protein>
    <recommendedName>
        <fullName evidence="2">DUF1918 domain-containing protein</fullName>
    </recommendedName>
</protein>
<comment type="caution">
    <text evidence="3">The sequence shown here is derived from an EMBL/GenBank/DDBJ whole genome shotgun (WGS) entry which is preliminary data.</text>
</comment>
<organism evidence="3 4">
    <name type="scientific">Prauserella flavalba</name>
    <dbReference type="NCBI Taxonomy" id="1477506"/>
    <lineage>
        <taxon>Bacteria</taxon>
        <taxon>Bacillati</taxon>
        <taxon>Actinomycetota</taxon>
        <taxon>Actinomycetes</taxon>
        <taxon>Pseudonocardiales</taxon>
        <taxon>Pseudonocardiaceae</taxon>
        <taxon>Prauserella</taxon>
    </lineage>
</organism>
<evidence type="ECO:0000313" key="4">
    <source>
        <dbReference type="Proteomes" id="UP000247892"/>
    </source>
</evidence>
<accession>A0A318MCC6</accession>
<feature type="compositionally biased region" description="Basic and acidic residues" evidence="1">
    <location>
        <begin position="64"/>
        <end position="84"/>
    </location>
</feature>
<sequence>MRAQAGDWLLVKGTIVGSPDELGQILEVRGRDGEPPFLVRWLRDDHKGLVFPGPDAVVLTAREKSAADERQRRQFERAQEEIRAHAAHIPAS</sequence>
<dbReference type="Gene3D" id="2.30.30.440">
    <property type="entry name" value="Domain of unknown function DUF1918"/>
    <property type="match status" value="1"/>
</dbReference>
<keyword evidence="4" id="KW-1185">Reference proteome</keyword>
<dbReference type="SUPFAM" id="SSF50118">
    <property type="entry name" value="Cell growth inhibitor/plasmid maintenance toxic component"/>
    <property type="match status" value="1"/>
</dbReference>
<dbReference type="OrthoDB" id="4828144at2"/>
<name>A0A318MCC6_9PSEU</name>
<evidence type="ECO:0000313" key="3">
    <source>
        <dbReference type="EMBL" id="PXY36519.1"/>
    </source>
</evidence>
<evidence type="ECO:0000259" key="2">
    <source>
        <dbReference type="Pfam" id="PF08940"/>
    </source>
</evidence>
<dbReference type="EMBL" id="MASU01000005">
    <property type="protein sequence ID" value="PXY36519.1"/>
    <property type="molecule type" value="Genomic_DNA"/>
</dbReference>
<feature type="domain" description="DUF1918" evidence="2">
    <location>
        <begin position="1"/>
        <end position="58"/>
    </location>
</feature>
<dbReference type="InterPro" id="IPR015035">
    <property type="entry name" value="DUF1918"/>
</dbReference>
<dbReference type="Pfam" id="PF08940">
    <property type="entry name" value="DUF1918"/>
    <property type="match status" value="1"/>
</dbReference>
<gene>
    <name evidence="3" type="ORF">BA062_14115</name>
</gene>
<reference evidence="3 4" key="1">
    <citation type="submission" date="2016-07" db="EMBL/GenBank/DDBJ databases">
        <title>Draft genome sequence of Prauserella sp. YIM 121212, isolated from alkaline soil.</title>
        <authorList>
            <person name="Ruckert C."/>
            <person name="Albersmeier A."/>
            <person name="Jiang C.-L."/>
            <person name="Jiang Y."/>
            <person name="Kalinowski J."/>
            <person name="Schneider O."/>
            <person name="Winkler A."/>
            <person name="Zotchev S.B."/>
        </authorList>
    </citation>
    <scope>NUCLEOTIDE SEQUENCE [LARGE SCALE GENOMIC DNA]</scope>
    <source>
        <strain evidence="3 4">YIM 121212</strain>
    </source>
</reference>